<protein>
    <submittedName>
        <fullName evidence="2">Uncharacterized protein</fullName>
    </submittedName>
</protein>
<evidence type="ECO:0000313" key="3">
    <source>
        <dbReference type="Proteomes" id="UP000011865"/>
    </source>
</evidence>
<dbReference type="EMBL" id="JX094431">
    <property type="protein sequence ID" value="AFQ96416.1"/>
    <property type="molecule type" value="Genomic_DNA"/>
</dbReference>
<dbReference type="KEGG" id="vg:15041865"/>
<dbReference type="RefSeq" id="YP_007677006.1">
    <property type="nucleotide sequence ID" value="NC_020873.1"/>
</dbReference>
<dbReference type="Proteomes" id="UP000011865">
    <property type="component" value="Segment"/>
</dbReference>
<feature type="region of interest" description="Disordered" evidence="1">
    <location>
        <begin position="54"/>
        <end position="88"/>
    </location>
</feature>
<proteinExistence type="predicted"/>
<sequence>MRVLGSGKGNRDEAIKLLKKTSLTIREISDKTGVPKGTLGTWATEHRPRHISKNNQYMGSLKGGATTRQLQKGKTKQGQPKPQKDKVVLPTFHDFTEEKKDEVLVGFDTETSVGKDIFDFHFSINAFETNITKEEAIARLRSAVDILESIPSTTVSLKLSVNKGEK</sequence>
<accession>M4HNN6</accession>
<evidence type="ECO:0000313" key="2">
    <source>
        <dbReference type="EMBL" id="AFQ96416.1"/>
    </source>
</evidence>
<gene>
    <name evidence="2" type="primary">orf107</name>
</gene>
<feature type="compositionally biased region" description="Low complexity" evidence="1">
    <location>
        <begin position="69"/>
        <end position="81"/>
    </location>
</feature>
<keyword evidence="3" id="KW-1185">Reference proteome</keyword>
<dbReference type="OrthoDB" id="24021at10239"/>
<reference evidence="2 3" key="1">
    <citation type="journal article" date="2013" name="Virol. J.">
        <title>Genome sequence and analysis of a broad-host range lytic bacteriophage that infects the Bacillus cereus group.</title>
        <authorList>
            <person name="El-Arabi T.F."/>
            <person name="Griffiths M.W."/>
            <person name="She Y.M."/>
            <person name="Villegas A."/>
            <person name="Lingohr E.J."/>
            <person name="Kropinski A.M."/>
        </authorList>
    </citation>
    <scope>NUCLEOTIDE SEQUENCE [LARGE SCALE GENOMIC DNA]</scope>
</reference>
<dbReference type="GeneID" id="15041865"/>
<organism evidence="2 3">
    <name type="scientific">Bacillus phage vB_BceM_Bc431v3</name>
    <dbReference type="NCBI Taxonomy" id="1195072"/>
    <lineage>
        <taxon>Viruses</taxon>
        <taxon>Duplodnaviria</taxon>
        <taxon>Heunggongvirae</taxon>
        <taxon>Uroviricota</taxon>
        <taxon>Caudoviricetes</taxon>
        <taxon>Herelleviridae</taxon>
        <taxon>Bastillevirinae</taxon>
        <taxon>Caeruleovirus</taxon>
        <taxon>Caeruleovirus Bc431</taxon>
    </lineage>
</organism>
<evidence type="ECO:0000256" key="1">
    <source>
        <dbReference type="SAM" id="MobiDB-lite"/>
    </source>
</evidence>
<name>M4HNN6_9CAUD</name>